<dbReference type="PATRIC" id="fig|1291379.3.peg.2637"/>
<evidence type="ECO:0000313" key="2">
    <source>
        <dbReference type="Proteomes" id="UP000015620"/>
    </source>
</evidence>
<accession>S6A579</accession>
<dbReference type="AlphaFoldDB" id="S6A579"/>
<proteinExistence type="predicted"/>
<name>S6A579_9SPIR</name>
<keyword evidence="2" id="KW-1185">Reference proteome</keyword>
<dbReference type="EMBL" id="CP004120">
    <property type="protein sequence ID" value="AGT45136.1"/>
    <property type="molecule type" value="Genomic_DNA"/>
</dbReference>
<reference evidence="1 2" key="1">
    <citation type="journal article" date="2013" name="PLoS ONE">
        <title>Genome-Wide Relatedness of Treponema pedis, from Gingiva and Necrotic Skin Lesions of Pigs, with the Human Oral Pathogen Treponema denticola.</title>
        <authorList>
            <person name="Svartstrom O."/>
            <person name="Mushtaq M."/>
            <person name="Pringle M."/>
            <person name="Segerman B."/>
        </authorList>
    </citation>
    <scope>NUCLEOTIDE SEQUENCE [LARGE SCALE GENOMIC DNA]</scope>
    <source>
        <strain evidence="1">T A4</strain>
    </source>
</reference>
<gene>
    <name evidence="1" type="ORF">TPE_2664</name>
</gene>
<sequence length="47" mass="5584">MVLFKHLQKKNAEYSIKILKVISGKETAVNKVFFSFYVIEDKMLQYI</sequence>
<dbReference type="STRING" id="1291379.TPE_2664"/>
<evidence type="ECO:0000313" key="1">
    <source>
        <dbReference type="EMBL" id="AGT45136.1"/>
    </source>
</evidence>
<protein>
    <submittedName>
        <fullName evidence="1">Uncharacterized protein</fullName>
    </submittedName>
</protein>
<dbReference type="HOGENOM" id="CLU_3174451_0_0_12"/>
<organism evidence="1 2">
    <name type="scientific">Treponema pedis str. T A4</name>
    <dbReference type="NCBI Taxonomy" id="1291379"/>
    <lineage>
        <taxon>Bacteria</taxon>
        <taxon>Pseudomonadati</taxon>
        <taxon>Spirochaetota</taxon>
        <taxon>Spirochaetia</taxon>
        <taxon>Spirochaetales</taxon>
        <taxon>Treponemataceae</taxon>
        <taxon>Treponema</taxon>
    </lineage>
</organism>
<dbReference type="Proteomes" id="UP000015620">
    <property type="component" value="Chromosome"/>
</dbReference>
<dbReference type="KEGG" id="tped:TPE_2664"/>